<dbReference type="OrthoDB" id="9758793at2"/>
<dbReference type="SUPFAM" id="SSF52096">
    <property type="entry name" value="ClpP/crotonase"/>
    <property type="match status" value="1"/>
</dbReference>
<evidence type="ECO:0000256" key="1">
    <source>
        <dbReference type="SAM" id="MobiDB-lite"/>
    </source>
</evidence>
<dbReference type="GO" id="GO:0030288">
    <property type="term" value="C:outer membrane-bounded periplasmic space"/>
    <property type="evidence" value="ECO:0007669"/>
    <property type="project" value="TreeGrafter"/>
</dbReference>
<dbReference type="SUPFAM" id="SSF50156">
    <property type="entry name" value="PDZ domain-like"/>
    <property type="match status" value="1"/>
</dbReference>
<dbReference type="GO" id="GO:0004175">
    <property type="term" value="F:endopeptidase activity"/>
    <property type="evidence" value="ECO:0007669"/>
    <property type="project" value="TreeGrafter"/>
</dbReference>
<dbReference type="GO" id="GO:0008236">
    <property type="term" value="F:serine-type peptidase activity"/>
    <property type="evidence" value="ECO:0007669"/>
    <property type="project" value="InterPro"/>
</dbReference>
<dbReference type="Gene3D" id="2.30.42.10">
    <property type="match status" value="1"/>
</dbReference>
<proteinExistence type="predicted"/>
<dbReference type="AlphaFoldDB" id="A0A437RB80"/>
<feature type="region of interest" description="Disordered" evidence="1">
    <location>
        <begin position="1"/>
        <end position="26"/>
    </location>
</feature>
<dbReference type="InterPro" id="IPR005151">
    <property type="entry name" value="Tail-specific_protease"/>
</dbReference>
<dbReference type="InterPro" id="IPR029045">
    <property type="entry name" value="ClpP/crotonase-like_dom_sf"/>
</dbReference>
<dbReference type="Gene3D" id="3.90.226.10">
    <property type="entry name" value="2-enoyl-CoA Hydratase, Chain A, domain 1"/>
    <property type="match status" value="1"/>
</dbReference>
<accession>A0A437RB80</accession>
<dbReference type="Pfam" id="PF14684">
    <property type="entry name" value="Tricorn_C1"/>
    <property type="match status" value="1"/>
</dbReference>
<dbReference type="Gene3D" id="3.30.750.44">
    <property type="match status" value="1"/>
</dbReference>
<evidence type="ECO:0000313" key="3">
    <source>
        <dbReference type="EMBL" id="RVU43934.1"/>
    </source>
</evidence>
<name>A0A437RB80_9BURK</name>
<dbReference type="EMBL" id="SACR01000006">
    <property type="protein sequence ID" value="RVU43934.1"/>
    <property type="molecule type" value="Genomic_DNA"/>
</dbReference>
<reference evidence="3 4" key="1">
    <citation type="submission" date="2019-01" db="EMBL/GenBank/DDBJ databases">
        <authorList>
            <person name="Chen W.-M."/>
        </authorList>
    </citation>
    <scope>NUCLEOTIDE SEQUENCE [LARGE SCALE GENOMIC DNA]</scope>
    <source>
        <strain evidence="3 4">KYPY4</strain>
    </source>
</reference>
<keyword evidence="4" id="KW-1185">Reference proteome</keyword>
<gene>
    <name evidence="3" type="ORF">EOE66_19990</name>
</gene>
<dbReference type="Pfam" id="PF03572">
    <property type="entry name" value="Peptidase_S41"/>
    <property type="match status" value="1"/>
</dbReference>
<evidence type="ECO:0000259" key="2">
    <source>
        <dbReference type="SMART" id="SM00245"/>
    </source>
</evidence>
<dbReference type="PANTHER" id="PTHR32060">
    <property type="entry name" value="TAIL-SPECIFIC PROTEASE"/>
    <property type="match status" value="1"/>
</dbReference>
<dbReference type="InterPro" id="IPR028204">
    <property type="entry name" value="Tricorn_C1"/>
</dbReference>
<feature type="domain" description="Tail specific protease" evidence="2">
    <location>
        <begin position="228"/>
        <end position="426"/>
    </location>
</feature>
<organism evidence="3 4">
    <name type="scientific">Rubrivivax rivuli</name>
    <dbReference type="NCBI Taxonomy" id="1862385"/>
    <lineage>
        <taxon>Bacteria</taxon>
        <taxon>Pseudomonadati</taxon>
        <taxon>Pseudomonadota</taxon>
        <taxon>Betaproteobacteria</taxon>
        <taxon>Burkholderiales</taxon>
        <taxon>Sphaerotilaceae</taxon>
        <taxon>Rubrivivax</taxon>
    </lineage>
</organism>
<dbReference type="SMART" id="SM00245">
    <property type="entry name" value="TSPc"/>
    <property type="match status" value="1"/>
</dbReference>
<protein>
    <recommendedName>
        <fullName evidence="2">Tail specific protease domain-containing protein</fullName>
    </recommendedName>
</protein>
<dbReference type="InterPro" id="IPR036034">
    <property type="entry name" value="PDZ_sf"/>
</dbReference>
<dbReference type="GO" id="GO:0006508">
    <property type="term" value="P:proteolysis"/>
    <property type="evidence" value="ECO:0007669"/>
    <property type="project" value="InterPro"/>
</dbReference>
<dbReference type="PANTHER" id="PTHR32060:SF30">
    <property type="entry name" value="CARBOXY-TERMINAL PROCESSING PROTEASE CTPA"/>
    <property type="match status" value="1"/>
</dbReference>
<dbReference type="CDD" id="cd07562">
    <property type="entry name" value="Peptidase_S41_TRI"/>
    <property type="match status" value="1"/>
</dbReference>
<evidence type="ECO:0000313" key="4">
    <source>
        <dbReference type="Proteomes" id="UP000285575"/>
    </source>
</evidence>
<dbReference type="GO" id="GO:0007165">
    <property type="term" value="P:signal transduction"/>
    <property type="evidence" value="ECO:0007669"/>
    <property type="project" value="TreeGrafter"/>
</dbReference>
<sequence>MSRHLKPPSCEPRCMSPHPNPPRPRRALGPVLLAALLLGACASTPPVPPKPFVPEKLLPENRSAAFEEVAKLIREEYVDPRLNGVDWAEITTRYRSKALNAADDEAYWKELNRMVGELRDAHSRVVSPMEAKATRDQRGNHGLRVQPHQGRYLVMGVVGSSQASLLGLRQGSELLAVDGKPVADWWAQQAAEVRGSSTERSQQGLINQALNAGPVGSVRVLRVRGADGAEREFTLRQDVLQHPLVRSHHLADGTGYLRFAGFQPAAAGELGLALRRLASTDRLVLDLRGNPGGQLKMALQLLGWLLPPGQAGKVVTRDNKRITALAGLLDVTPTLEITAQPLRLEQALAVLVDDGSASGAELTAAVLQSRGRARVFGATTCGCLLAVRQGRNLPGGGQLLFSEVDMLIDGSKRIEGVGVVPEEPVFADPLALVQGRDAVLDAARAWLARQAAKPTPAPSPAQAPV</sequence>
<comment type="caution">
    <text evidence="3">The sequence shown here is derived from an EMBL/GenBank/DDBJ whole genome shotgun (WGS) entry which is preliminary data.</text>
</comment>
<dbReference type="Proteomes" id="UP000285575">
    <property type="component" value="Unassembled WGS sequence"/>
</dbReference>